<evidence type="ECO:0000256" key="2">
    <source>
        <dbReference type="ARBA" id="ARBA00012513"/>
    </source>
</evidence>
<organism evidence="15 16">
    <name type="scientific">Pichia kluyveri</name>
    <name type="common">Yeast</name>
    <dbReference type="NCBI Taxonomy" id="36015"/>
    <lineage>
        <taxon>Eukaryota</taxon>
        <taxon>Fungi</taxon>
        <taxon>Dikarya</taxon>
        <taxon>Ascomycota</taxon>
        <taxon>Saccharomycotina</taxon>
        <taxon>Pichiomycetes</taxon>
        <taxon>Pichiales</taxon>
        <taxon>Pichiaceae</taxon>
        <taxon>Pichia</taxon>
    </lineage>
</organism>
<evidence type="ECO:0000256" key="7">
    <source>
        <dbReference type="ARBA" id="ARBA00022741"/>
    </source>
</evidence>
<dbReference type="GO" id="GO:0004674">
    <property type="term" value="F:protein serine/threonine kinase activity"/>
    <property type="evidence" value="ECO:0007669"/>
    <property type="project" value="UniProtKB-KW"/>
</dbReference>
<feature type="compositionally biased region" description="Basic and acidic residues" evidence="13">
    <location>
        <begin position="788"/>
        <end position="798"/>
    </location>
</feature>
<dbReference type="SMART" id="SM00220">
    <property type="entry name" value="S_TKc"/>
    <property type="match status" value="1"/>
</dbReference>
<evidence type="ECO:0000259" key="14">
    <source>
        <dbReference type="PROSITE" id="PS50011"/>
    </source>
</evidence>
<reference evidence="15 16" key="1">
    <citation type="journal article" date="2023" name="Elife">
        <title>Identification of key yeast species and microbe-microbe interactions impacting larval growth of Drosophila in the wild.</title>
        <authorList>
            <person name="Mure A."/>
            <person name="Sugiura Y."/>
            <person name="Maeda R."/>
            <person name="Honda K."/>
            <person name="Sakurai N."/>
            <person name="Takahashi Y."/>
            <person name="Watada M."/>
            <person name="Katoh T."/>
            <person name="Gotoh A."/>
            <person name="Gotoh Y."/>
            <person name="Taniguchi I."/>
            <person name="Nakamura K."/>
            <person name="Hayashi T."/>
            <person name="Katayama T."/>
            <person name="Uemura T."/>
            <person name="Hattori Y."/>
        </authorList>
    </citation>
    <scope>NUCLEOTIDE SEQUENCE [LARGE SCALE GENOMIC DNA]</scope>
    <source>
        <strain evidence="15 16">PK-24</strain>
    </source>
</reference>
<feature type="region of interest" description="Disordered" evidence="13">
    <location>
        <begin position="175"/>
        <end position="195"/>
    </location>
</feature>
<dbReference type="PANTHER" id="PTHR24346:SF51">
    <property type="entry name" value="PAS DOMAIN-CONTAINING SERINE_THREONINE-PROTEIN KINASE"/>
    <property type="match status" value="1"/>
</dbReference>
<dbReference type="AlphaFoldDB" id="A0AAV5R2K8"/>
<dbReference type="Proteomes" id="UP001378960">
    <property type="component" value="Unassembled WGS sequence"/>
</dbReference>
<dbReference type="PROSITE" id="PS00108">
    <property type="entry name" value="PROTEIN_KINASE_ST"/>
    <property type="match status" value="1"/>
</dbReference>
<comment type="catalytic activity">
    <reaction evidence="11">
        <text>L-seryl-[protein] + ATP = O-phospho-L-seryl-[protein] + ADP + H(+)</text>
        <dbReference type="Rhea" id="RHEA:17989"/>
        <dbReference type="Rhea" id="RHEA-COMP:9863"/>
        <dbReference type="Rhea" id="RHEA-COMP:11604"/>
        <dbReference type="ChEBI" id="CHEBI:15378"/>
        <dbReference type="ChEBI" id="CHEBI:29999"/>
        <dbReference type="ChEBI" id="CHEBI:30616"/>
        <dbReference type="ChEBI" id="CHEBI:83421"/>
        <dbReference type="ChEBI" id="CHEBI:456216"/>
        <dbReference type="EC" id="2.7.11.1"/>
    </reaction>
</comment>
<dbReference type="GO" id="GO:0035556">
    <property type="term" value="P:intracellular signal transduction"/>
    <property type="evidence" value="ECO:0007669"/>
    <property type="project" value="TreeGrafter"/>
</dbReference>
<dbReference type="FunFam" id="1.10.510.10:FF:000320">
    <property type="entry name" value="Serine/threonine protein kinase"/>
    <property type="match status" value="1"/>
</dbReference>
<gene>
    <name evidence="15" type="ORF">DAPK24_022960</name>
</gene>
<evidence type="ECO:0000256" key="6">
    <source>
        <dbReference type="ARBA" id="ARBA00022679"/>
    </source>
</evidence>
<dbReference type="PROSITE" id="PS00107">
    <property type="entry name" value="PROTEIN_KINASE_ATP"/>
    <property type="match status" value="1"/>
</dbReference>
<dbReference type="FunFam" id="3.30.200.20:FF:000314">
    <property type="entry name" value="Serine/threonine protein kinase"/>
    <property type="match status" value="1"/>
</dbReference>
<dbReference type="PROSITE" id="PS50011">
    <property type="entry name" value="PROTEIN_KINASE_DOM"/>
    <property type="match status" value="1"/>
</dbReference>
<evidence type="ECO:0000256" key="1">
    <source>
        <dbReference type="ARBA" id="ARBA00004496"/>
    </source>
</evidence>
<keyword evidence="3" id="KW-0963">Cytoplasm</keyword>
<feature type="region of interest" description="Disordered" evidence="13">
    <location>
        <begin position="1"/>
        <end position="23"/>
    </location>
</feature>
<dbReference type="Gene3D" id="1.10.510.10">
    <property type="entry name" value="Transferase(Phosphotransferase) domain 1"/>
    <property type="match status" value="1"/>
</dbReference>
<dbReference type="GO" id="GO:0045719">
    <property type="term" value="P:negative regulation of glycogen biosynthetic process"/>
    <property type="evidence" value="ECO:0007669"/>
    <property type="project" value="TreeGrafter"/>
</dbReference>
<evidence type="ECO:0000313" key="16">
    <source>
        <dbReference type="Proteomes" id="UP001378960"/>
    </source>
</evidence>
<protein>
    <recommendedName>
        <fullName evidence="2">non-specific serine/threonine protein kinase</fullName>
        <ecNumber evidence="2">2.7.11.1</ecNumber>
    </recommendedName>
</protein>
<evidence type="ECO:0000256" key="9">
    <source>
        <dbReference type="ARBA" id="ARBA00022840"/>
    </source>
</evidence>
<dbReference type="EMBL" id="BTGB01000003">
    <property type="protein sequence ID" value="GMM45721.1"/>
    <property type="molecule type" value="Genomic_DNA"/>
</dbReference>
<dbReference type="InterPro" id="IPR008271">
    <property type="entry name" value="Ser/Thr_kinase_AS"/>
</dbReference>
<dbReference type="PANTHER" id="PTHR24346">
    <property type="entry name" value="MAP/MICROTUBULE AFFINITY-REGULATING KINASE"/>
    <property type="match status" value="1"/>
</dbReference>
<evidence type="ECO:0000256" key="13">
    <source>
        <dbReference type="SAM" id="MobiDB-lite"/>
    </source>
</evidence>
<evidence type="ECO:0000256" key="10">
    <source>
        <dbReference type="ARBA" id="ARBA00047899"/>
    </source>
</evidence>
<proteinExistence type="predicted"/>
<feature type="domain" description="Protein kinase" evidence="14">
    <location>
        <begin position="856"/>
        <end position="1116"/>
    </location>
</feature>
<evidence type="ECO:0000256" key="5">
    <source>
        <dbReference type="ARBA" id="ARBA00022553"/>
    </source>
</evidence>
<keyword evidence="8 15" id="KW-0418">Kinase</keyword>
<evidence type="ECO:0000256" key="4">
    <source>
        <dbReference type="ARBA" id="ARBA00022527"/>
    </source>
</evidence>
<keyword evidence="16" id="KW-1185">Reference proteome</keyword>
<dbReference type="InterPro" id="IPR017441">
    <property type="entry name" value="Protein_kinase_ATP_BS"/>
</dbReference>
<evidence type="ECO:0000313" key="15">
    <source>
        <dbReference type="EMBL" id="GMM45721.1"/>
    </source>
</evidence>
<comment type="subcellular location">
    <subcellularLocation>
        <location evidence="1">Cytoplasm</location>
    </subcellularLocation>
</comment>
<dbReference type="InterPro" id="IPR011009">
    <property type="entry name" value="Kinase-like_dom_sf"/>
</dbReference>
<dbReference type="SUPFAM" id="SSF56112">
    <property type="entry name" value="Protein kinase-like (PK-like)"/>
    <property type="match status" value="1"/>
</dbReference>
<feature type="region of interest" description="Disordered" evidence="13">
    <location>
        <begin position="785"/>
        <end position="807"/>
    </location>
</feature>
<keyword evidence="6" id="KW-0808">Transferase</keyword>
<dbReference type="Pfam" id="PF00069">
    <property type="entry name" value="Pkinase"/>
    <property type="match status" value="1"/>
</dbReference>
<dbReference type="GO" id="GO:0005829">
    <property type="term" value="C:cytosol"/>
    <property type="evidence" value="ECO:0007669"/>
    <property type="project" value="TreeGrafter"/>
</dbReference>
<comment type="caution">
    <text evidence="15">The sequence shown here is derived from an EMBL/GenBank/DDBJ whole genome shotgun (WGS) entry which is preliminary data.</text>
</comment>
<keyword evidence="7 12" id="KW-0547">Nucleotide-binding</keyword>
<evidence type="ECO:0000256" key="8">
    <source>
        <dbReference type="ARBA" id="ARBA00022777"/>
    </source>
</evidence>
<feature type="compositionally biased region" description="Low complexity" evidence="13">
    <location>
        <begin position="736"/>
        <end position="750"/>
    </location>
</feature>
<dbReference type="InterPro" id="IPR000719">
    <property type="entry name" value="Prot_kinase_dom"/>
</dbReference>
<feature type="binding site" evidence="12">
    <location>
        <position position="890"/>
    </location>
    <ligand>
        <name>ATP</name>
        <dbReference type="ChEBI" id="CHEBI:30616"/>
    </ligand>
</feature>
<dbReference type="GO" id="GO:0005634">
    <property type="term" value="C:nucleus"/>
    <property type="evidence" value="ECO:0007669"/>
    <property type="project" value="TreeGrafter"/>
</dbReference>
<name>A0AAV5R2K8_PICKL</name>
<dbReference type="Gene3D" id="3.30.200.20">
    <property type="entry name" value="Phosphorylase Kinase, domain 1"/>
    <property type="match status" value="1"/>
</dbReference>
<keyword evidence="4 15" id="KW-0723">Serine/threonine-protein kinase</keyword>
<keyword evidence="9 12" id="KW-0067">ATP-binding</keyword>
<dbReference type="GO" id="GO:0030447">
    <property type="term" value="P:filamentous growth"/>
    <property type="evidence" value="ECO:0007669"/>
    <property type="project" value="UniProtKB-ARBA"/>
</dbReference>
<evidence type="ECO:0000256" key="11">
    <source>
        <dbReference type="ARBA" id="ARBA00048679"/>
    </source>
</evidence>
<sequence>MPYTPPSRSLSKSKSLKSDNSSNSIRQNAFHSLMNNQIDSKSNNNSKFYLMDDNSNSCESLDTPLTMDNNMNNNMNNLIQFTTESSQSYSYTPVSINSLTMRLNVLKRSLEILLENPDWLNSSIESFPDYNIHLNSNFNTNNNNIHNNLLKLDKNISSSTLQTLLYNTINMKEPNSISSSPLSESSSDSDSNSNLNDSTITELMDILKLLKDYDQNNIDDIEEKVLNLHNLSLSNISSSSNDRINLLKIKILHALATPFIEQNNYTTTNNNNNLPGLTISNTTTSTLGLSSLNNTSNLNTRQYHATSNAKTKSPKAVFTVSLNSPWDLLNANDLGLLMFGLSKSSLCKMKLMDLIAPRSRDLVFDRLYRNKSLIMSGEIIAVKRYNGLAWTSLWAKRKNEFIILIFEQVACETIDIIIKRDNELKNEFYVSDLIKQNNSLYEKNLKNFKLSTFLPSLSNILKNNYKDSSLNNNDITSSQDSNLINNLRYFTLKNLNNNFVPCAITSEYLNIDDEITKSYIRVNLHSLPYIAGSFLISSKDYTIKSFNEAIAKNLFGTSELKNQSIDLILPDFTNLLNLALIENPNLLNQDGLVLPEHYFRKLNSWKIGKNDKEREEIFINSKGINGKHIDGNLINVDIQLHISNNNYFLLWITFCRSFSNKVYHIEKIVDNKVVPEIKVSEPNNSENIGNVGPKPGIRFEDKLDIHHFNDESLSNSSLPSQLKLFENRDGNNLDTSSQGSSPSNLSRSSSIKTINQSNISSPTTPKINRTNSLVKMNSSLSLSLSSISKEKEEEKEQEPIEPPRINRTDSFCLRSPVTCQEHLDRENKELEYLKQNSTNFPKVIGKEKRSKKFTDFEILKNLGQGAYGKVVFAQYKKDSLYRDCVKAIFKERILVDTWVRDKSLGTVPSEIQILYALNKFPHANIMRIIDFFEDDQCYYLETMQHGKNNGAVDLYDIIEIKRDMIEYEAKYIYFQIVAALNHMHINGIVHRDIKDENIIVDKDYFVKLIDFGSAAWVKDGPFGVFVGTIDYAAPEVLNGQPYEGKSQDVWAMGVLLYTLIFKENPFCSVDEILDGKINFPQYSDISDDCISLIRRILVTDVHNRPTMQDIMNDKWLTGFS</sequence>
<dbReference type="EC" id="2.7.11.1" evidence="2"/>
<accession>A0AAV5R2K8</accession>
<evidence type="ECO:0000256" key="3">
    <source>
        <dbReference type="ARBA" id="ARBA00022490"/>
    </source>
</evidence>
<keyword evidence="5" id="KW-0597">Phosphoprotein</keyword>
<feature type="region of interest" description="Disordered" evidence="13">
    <location>
        <begin position="727"/>
        <end position="771"/>
    </location>
</feature>
<feature type="compositionally biased region" description="Low complexity" evidence="13">
    <location>
        <begin position="7"/>
        <end position="23"/>
    </location>
</feature>
<evidence type="ECO:0000256" key="12">
    <source>
        <dbReference type="PROSITE-ProRule" id="PRU10141"/>
    </source>
</evidence>
<feature type="compositionally biased region" description="Polar residues" evidence="13">
    <location>
        <begin position="751"/>
        <end position="771"/>
    </location>
</feature>
<comment type="catalytic activity">
    <reaction evidence="10">
        <text>L-threonyl-[protein] + ATP = O-phospho-L-threonyl-[protein] + ADP + H(+)</text>
        <dbReference type="Rhea" id="RHEA:46608"/>
        <dbReference type="Rhea" id="RHEA-COMP:11060"/>
        <dbReference type="Rhea" id="RHEA-COMP:11605"/>
        <dbReference type="ChEBI" id="CHEBI:15378"/>
        <dbReference type="ChEBI" id="CHEBI:30013"/>
        <dbReference type="ChEBI" id="CHEBI:30616"/>
        <dbReference type="ChEBI" id="CHEBI:61977"/>
        <dbReference type="ChEBI" id="CHEBI:456216"/>
        <dbReference type="EC" id="2.7.11.1"/>
    </reaction>
</comment>
<dbReference type="GO" id="GO:0060917">
    <property type="term" value="P:regulation of (1-&gt;6)-beta-D-glucan biosynthetic process"/>
    <property type="evidence" value="ECO:0007669"/>
    <property type="project" value="UniProtKB-ARBA"/>
</dbReference>
<dbReference type="GO" id="GO:0005524">
    <property type="term" value="F:ATP binding"/>
    <property type="evidence" value="ECO:0007669"/>
    <property type="project" value="UniProtKB-UniRule"/>
</dbReference>